<comment type="catalytic activity">
    <reaction evidence="1 13">
        <text>[(1-&gt;4)-alpha-D-glucosyl](n) + phosphate = [(1-&gt;4)-alpha-D-glucosyl](n-1) + alpha-D-glucose 1-phosphate</text>
        <dbReference type="Rhea" id="RHEA:41732"/>
        <dbReference type="Rhea" id="RHEA-COMP:9584"/>
        <dbReference type="Rhea" id="RHEA-COMP:9586"/>
        <dbReference type="ChEBI" id="CHEBI:15444"/>
        <dbReference type="ChEBI" id="CHEBI:43474"/>
        <dbReference type="ChEBI" id="CHEBI:58601"/>
        <dbReference type="EC" id="2.4.1.1"/>
    </reaction>
</comment>
<comment type="cofactor">
    <cofactor evidence="2 13">
        <name>pyridoxal 5'-phosphate</name>
        <dbReference type="ChEBI" id="CHEBI:597326"/>
    </cofactor>
</comment>
<accession>A0A9C7V8N4</accession>
<dbReference type="RefSeq" id="WP_051922512.1">
    <property type="nucleotide sequence ID" value="NZ_DPSM01000022.1"/>
</dbReference>
<dbReference type="NCBIfam" id="TIGR02093">
    <property type="entry name" value="P_ylase"/>
    <property type="match status" value="1"/>
</dbReference>
<dbReference type="InterPro" id="IPR000811">
    <property type="entry name" value="Glyco_trans_35"/>
</dbReference>
<evidence type="ECO:0000256" key="10">
    <source>
        <dbReference type="ARBA" id="ARBA00023277"/>
    </source>
</evidence>
<feature type="modified residue" description="N6-(pyridoxal phosphate)lysine" evidence="12">
    <location>
        <position position="665"/>
    </location>
</feature>
<evidence type="ECO:0000256" key="11">
    <source>
        <dbReference type="ARBA" id="ARBA00025174"/>
    </source>
</evidence>
<dbReference type="FunFam" id="3.40.50.2000:FF:000003">
    <property type="entry name" value="Alpha-1,4 glucan phosphorylase"/>
    <property type="match status" value="1"/>
</dbReference>
<keyword evidence="10 13" id="KW-0119">Carbohydrate metabolism</keyword>
<evidence type="ECO:0000256" key="4">
    <source>
        <dbReference type="ARBA" id="ARBA00006047"/>
    </source>
</evidence>
<evidence type="ECO:0000256" key="2">
    <source>
        <dbReference type="ARBA" id="ARBA00001933"/>
    </source>
</evidence>
<dbReference type="Pfam" id="PF00343">
    <property type="entry name" value="Phosphorylase"/>
    <property type="match status" value="1"/>
</dbReference>
<keyword evidence="5" id="KW-0963">Cytoplasm</keyword>
<sequence length="813" mass="91854">MGLNQVATDFPDVKALKAQVESQLKYNLCVKLKNATNHDIFNALALTIRHYQRDDFLSSQLRQRSEKKKRLYYLSMEFLLGQSLRNNLMNTGLLHNMRLVVKELGFDFEDIIEEEPDAALGNGGLGRLAACFIDSMATLDIAASGHGIKYEYGLFKQSIHNGKQVEQPDDWHSTHSPWLVEHYAQQMLIPIGGCVEHGEDANGNYNPMWMNWKVIAGIPHDYFVSGYQGTATNKLRLYSAVASDSFNIHIFNRGDYIKAVSEKIASENISKILYPSDEVLTGKELRLTQEYFLVACTLRDIFADFGELDAEITTLPEHVAIQLNDTHPALAIVEMMRILVDEHQLGWEQAWDITQKTCAFTNHTLMPEALECWSVSLFEKLLPRHLQIIYEINHRFLKMVENKWPEQPELLPSLSLFEEAGDKKVRMANLAIAGSHRVNGVAQLHTELIKTDLVPAFYFITPEKFVNQTNGITPRRWLQQANPRLAIFLNQHLDADWPRDLQQLSRLEKLADDSGVLEQIRAIKFSNKTALCQLIASRQGIQLDPMAMFDSQVKRIHEYKRQLLNILYVIALYLDILECGKTIAPKVHIFAGKAAPGYATAKLIIQLINCVAQKINQDSRVGGQLKVVFLEDYKVSLAEHIIPATDLSEQISTAGTEASGTSNMKFALNGALTIGTLDGANIEIRDAVGAENFYLFGATAQEVHRSRQSGDNNGFYHLGNERLKRVVDSLVSGIFCTDTSLFAPLHYMLTNSDYFCHLQDFDSYCLAQQKAAADFDEPSAWHRRALLNISRMGEFSSDRTIRGYARDIWGIDC</sequence>
<evidence type="ECO:0000256" key="3">
    <source>
        <dbReference type="ARBA" id="ARBA00004496"/>
    </source>
</evidence>
<dbReference type="AlphaFoldDB" id="A0A9C7V8N4"/>
<dbReference type="SUPFAM" id="SSF53756">
    <property type="entry name" value="UDP-Glycosyltransferase/glycogen phosphorylase"/>
    <property type="match status" value="1"/>
</dbReference>
<evidence type="ECO:0000256" key="13">
    <source>
        <dbReference type="RuleBase" id="RU000587"/>
    </source>
</evidence>
<dbReference type="PROSITE" id="PS00102">
    <property type="entry name" value="PHOSPHORYLASE"/>
    <property type="match status" value="1"/>
</dbReference>
<organism evidence="14 15">
    <name type="scientific">Serratia grimesii</name>
    <dbReference type="NCBI Taxonomy" id="82995"/>
    <lineage>
        <taxon>Bacteria</taxon>
        <taxon>Pseudomonadati</taxon>
        <taxon>Pseudomonadota</taxon>
        <taxon>Gammaproteobacteria</taxon>
        <taxon>Enterobacterales</taxon>
        <taxon>Yersiniaceae</taxon>
        <taxon>Serratia</taxon>
    </lineage>
</organism>
<comment type="function">
    <text evidence="13">Allosteric enzyme that catalyzes the rate-limiting step in glycogen catabolism, the phosphorolytic cleavage of glycogen to produce glucose-1-phosphate, and plays a central role in maintaining cellular and organismal glucose homeostasis.</text>
</comment>
<keyword evidence="8 13" id="KW-0808">Transferase</keyword>
<dbReference type="GO" id="GO:0005737">
    <property type="term" value="C:cytoplasm"/>
    <property type="evidence" value="ECO:0007669"/>
    <property type="project" value="UniProtKB-SubCell"/>
</dbReference>
<keyword evidence="9 12" id="KW-0663">Pyridoxal phosphate</keyword>
<dbReference type="PANTHER" id="PTHR11468">
    <property type="entry name" value="GLYCOGEN PHOSPHORYLASE"/>
    <property type="match status" value="1"/>
</dbReference>
<dbReference type="InterPro" id="IPR011833">
    <property type="entry name" value="Glycg_phsphrylas"/>
</dbReference>
<dbReference type="EC" id="2.4.1.1" evidence="13"/>
<dbReference type="InterPro" id="IPR035090">
    <property type="entry name" value="Pyridoxal_P_attach_site"/>
</dbReference>
<protein>
    <recommendedName>
        <fullName evidence="13">Alpha-1,4 glucan phosphorylase</fullName>
        <ecNumber evidence="13">2.4.1.1</ecNumber>
    </recommendedName>
</protein>
<evidence type="ECO:0000256" key="9">
    <source>
        <dbReference type="ARBA" id="ARBA00022898"/>
    </source>
</evidence>
<dbReference type="GO" id="GO:0005980">
    <property type="term" value="P:glycogen catabolic process"/>
    <property type="evidence" value="ECO:0007669"/>
    <property type="project" value="TreeGrafter"/>
</dbReference>
<keyword evidence="6" id="KW-0021">Allosteric enzyme</keyword>
<evidence type="ECO:0000313" key="15">
    <source>
        <dbReference type="Proteomes" id="UP000262210"/>
    </source>
</evidence>
<evidence type="ECO:0000256" key="1">
    <source>
        <dbReference type="ARBA" id="ARBA00001275"/>
    </source>
</evidence>
<name>A0A9C7V8N4_9GAMM</name>
<dbReference type="CDD" id="cd04300">
    <property type="entry name" value="GT35_Glycogen_Phosphorylase"/>
    <property type="match status" value="1"/>
</dbReference>
<dbReference type="Proteomes" id="UP000262210">
    <property type="component" value="Unassembled WGS sequence"/>
</dbReference>
<gene>
    <name evidence="14" type="ORF">DHV72_16550</name>
</gene>
<keyword evidence="7 13" id="KW-0328">Glycosyltransferase</keyword>
<evidence type="ECO:0000256" key="7">
    <source>
        <dbReference type="ARBA" id="ARBA00022676"/>
    </source>
</evidence>
<dbReference type="FunFam" id="3.40.50.2000:FF:000153">
    <property type="entry name" value="Alpha-1,4 glucan phosphorylase"/>
    <property type="match status" value="1"/>
</dbReference>
<comment type="similarity">
    <text evidence="4 13">Belongs to the glycogen phosphorylase family.</text>
</comment>
<evidence type="ECO:0000256" key="5">
    <source>
        <dbReference type="ARBA" id="ARBA00022490"/>
    </source>
</evidence>
<reference evidence="14 15" key="1">
    <citation type="journal article" date="2018" name="Nat. Biotechnol.">
        <title>A standardized bacterial taxonomy based on genome phylogeny substantially revises the tree of life.</title>
        <authorList>
            <person name="Parks D.H."/>
            <person name="Chuvochina M."/>
            <person name="Waite D.W."/>
            <person name="Rinke C."/>
            <person name="Skarshewski A."/>
            <person name="Chaumeil P.A."/>
            <person name="Hugenholtz P."/>
        </authorList>
    </citation>
    <scope>NUCLEOTIDE SEQUENCE [LARGE SCALE GENOMIC DNA]</scope>
    <source>
        <strain evidence="14">UBA11264</strain>
    </source>
</reference>
<dbReference type="PIRSF" id="PIRSF000460">
    <property type="entry name" value="Pprylas_GlgP"/>
    <property type="match status" value="1"/>
</dbReference>
<dbReference type="GO" id="GO:0008184">
    <property type="term" value="F:glycogen phosphorylase activity"/>
    <property type="evidence" value="ECO:0007669"/>
    <property type="project" value="InterPro"/>
</dbReference>
<proteinExistence type="inferred from homology"/>
<comment type="caution">
    <text evidence="14">The sequence shown here is derived from an EMBL/GenBank/DDBJ whole genome shotgun (WGS) entry which is preliminary data.</text>
</comment>
<evidence type="ECO:0000256" key="12">
    <source>
        <dbReference type="PIRSR" id="PIRSR000460-1"/>
    </source>
</evidence>
<comment type="subcellular location">
    <subcellularLocation>
        <location evidence="3">Cytoplasm</location>
    </subcellularLocation>
</comment>
<dbReference type="GO" id="GO:0030170">
    <property type="term" value="F:pyridoxal phosphate binding"/>
    <property type="evidence" value="ECO:0007669"/>
    <property type="project" value="InterPro"/>
</dbReference>
<evidence type="ECO:0000256" key="8">
    <source>
        <dbReference type="ARBA" id="ARBA00022679"/>
    </source>
</evidence>
<evidence type="ECO:0000256" key="6">
    <source>
        <dbReference type="ARBA" id="ARBA00022533"/>
    </source>
</evidence>
<comment type="function">
    <text evidence="11">Phosphorylase is an important allosteric enzyme in carbohydrate metabolism. Enzymes from different sources differ in their regulatory mechanisms and in their natural substrates. However, all known phosphorylases share catalytic and structural properties.</text>
</comment>
<dbReference type="Gene3D" id="3.40.50.2000">
    <property type="entry name" value="Glycogen Phosphorylase B"/>
    <property type="match status" value="2"/>
</dbReference>
<dbReference type="PANTHER" id="PTHR11468:SF3">
    <property type="entry name" value="GLYCOGEN PHOSPHORYLASE, LIVER FORM"/>
    <property type="match status" value="1"/>
</dbReference>
<dbReference type="EMBL" id="DPSM01000022">
    <property type="protein sequence ID" value="HCK01608.1"/>
    <property type="molecule type" value="Genomic_DNA"/>
</dbReference>
<evidence type="ECO:0000313" key="14">
    <source>
        <dbReference type="EMBL" id="HCK01608.1"/>
    </source>
</evidence>